<accession>A0A4Y2G3U5</accession>
<sequence>MTFTTVTLTRPTALINGNDNTIMVIISQLLLHSTKESKSIAVTMPESEVIFASIAATMPDSEVIFAKARHLRSKMNEKLFKSNKSVQTALVAHFIKLVWPSFKRL</sequence>
<proteinExistence type="predicted"/>
<dbReference type="EMBL" id="BGPR01001141">
    <property type="protein sequence ID" value="GBM46534.1"/>
    <property type="molecule type" value="Genomic_DNA"/>
</dbReference>
<evidence type="ECO:0000313" key="1">
    <source>
        <dbReference type="EMBL" id="GBM46534.1"/>
    </source>
</evidence>
<evidence type="ECO:0000313" key="2">
    <source>
        <dbReference type="Proteomes" id="UP000499080"/>
    </source>
</evidence>
<dbReference type="Proteomes" id="UP000499080">
    <property type="component" value="Unassembled WGS sequence"/>
</dbReference>
<reference evidence="1 2" key="1">
    <citation type="journal article" date="2019" name="Sci. Rep.">
        <title>Orb-weaving spider Araneus ventricosus genome elucidates the spidroin gene catalogue.</title>
        <authorList>
            <person name="Kono N."/>
            <person name="Nakamura H."/>
            <person name="Ohtoshi R."/>
            <person name="Moran D.A.P."/>
            <person name="Shinohara A."/>
            <person name="Yoshida Y."/>
            <person name="Fujiwara M."/>
            <person name="Mori M."/>
            <person name="Tomita M."/>
            <person name="Arakawa K."/>
        </authorList>
    </citation>
    <scope>NUCLEOTIDE SEQUENCE [LARGE SCALE GENOMIC DNA]</scope>
</reference>
<dbReference type="AlphaFoldDB" id="A0A4Y2G3U5"/>
<comment type="caution">
    <text evidence="1">The sequence shown here is derived from an EMBL/GenBank/DDBJ whole genome shotgun (WGS) entry which is preliminary data.</text>
</comment>
<organism evidence="1 2">
    <name type="scientific">Araneus ventricosus</name>
    <name type="common">Orbweaver spider</name>
    <name type="synonym">Epeira ventricosa</name>
    <dbReference type="NCBI Taxonomy" id="182803"/>
    <lineage>
        <taxon>Eukaryota</taxon>
        <taxon>Metazoa</taxon>
        <taxon>Ecdysozoa</taxon>
        <taxon>Arthropoda</taxon>
        <taxon>Chelicerata</taxon>
        <taxon>Arachnida</taxon>
        <taxon>Araneae</taxon>
        <taxon>Araneomorphae</taxon>
        <taxon>Entelegynae</taxon>
        <taxon>Araneoidea</taxon>
        <taxon>Araneidae</taxon>
        <taxon>Araneus</taxon>
    </lineage>
</organism>
<gene>
    <name evidence="1" type="ORF">AVEN_17922_1</name>
</gene>
<name>A0A4Y2G3U5_ARAVE</name>
<protein>
    <submittedName>
        <fullName evidence="1">Uncharacterized protein</fullName>
    </submittedName>
</protein>
<keyword evidence="2" id="KW-1185">Reference proteome</keyword>